<proteinExistence type="predicted"/>
<feature type="region of interest" description="Disordered" evidence="1">
    <location>
        <begin position="1"/>
        <end position="58"/>
    </location>
</feature>
<dbReference type="InterPro" id="IPR050508">
    <property type="entry name" value="Methyltransf_Superfamily"/>
</dbReference>
<evidence type="ECO:0008006" key="4">
    <source>
        <dbReference type="Google" id="ProtNLM"/>
    </source>
</evidence>
<comment type="caution">
    <text evidence="2">The sequence shown here is derived from an EMBL/GenBank/DDBJ whole genome shotgun (WGS) entry which is preliminary data.</text>
</comment>
<dbReference type="SUPFAM" id="SSF53335">
    <property type="entry name" value="S-adenosyl-L-methionine-dependent methyltransferases"/>
    <property type="match status" value="1"/>
</dbReference>
<dbReference type="RefSeq" id="XP_064659174.1">
    <property type="nucleotide sequence ID" value="XM_064803049.1"/>
</dbReference>
<dbReference type="AlphaFoldDB" id="A0AAV9P9Y6"/>
<dbReference type="Gene3D" id="3.40.50.150">
    <property type="entry name" value="Vaccinia Virus protein VP39"/>
    <property type="match status" value="1"/>
</dbReference>
<dbReference type="Proteomes" id="UP001337655">
    <property type="component" value="Unassembled WGS sequence"/>
</dbReference>
<dbReference type="CDD" id="cd02440">
    <property type="entry name" value="AdoMet_MTases"/>
    <property type="match status" value="1"/>
</dbReference>
<feature type="region of interest" description="Disordered" evidence="1">
    <location>
        <begin position="342"/>
        <end position="369"/>
    </location>
</feature>
<organism evidence="2 3">
    <name type="scientific">Saxophila tyrrhenica</name>
    <dbReference type="NCBI Taxonomy" id="1690608"/>
    <lineage>
        <taxon>Eukaryota</taxon>
        <taxon>Fungi</taxon>
        <taxon>Dikarya</taxon>
        <taxon>Ascomycota</taxon>
        <taxon>Pezizomycotina</taxon>
        <taxon>Dothideomycetes</taxon>
        <taxon>Dothideomycetidae</taxon>
        <taxon>Mycosphaerellales</taxon>
        <taxon>Extremaceae</taxon>
        <taxon>Saxophila</taxon>
    </lineage>
</organism>
<dbReference type="PANTHER" id="PTHR42912">
    <property type="entry name" value="METHYLTRANSFERASE"/>
    <property type="match status" value="1"/>
</dbReference>
<dbReference type="GeneID" id="89927147"/>
<gene>
    <name evidence="2" type="ORF">LTR77_005806</name>
</gene>
<dbReference type="GO" id="GO:0008168">
    <property type="term" value="F:methyltransferase activity"/>
    <property type="evidence" value="ECO:0007669"/>
    <property type="project" value="TreeGrafter"/>
</dbReference>
<dbReference type="Pfam" id="PF13489">
    <property type="entry name" value="Methyltransf_23"/>
    <property type="match status" value="1"/>
</dbReference>
<evidence type="ECO:0000256" key="1">
    <source>
        <dbReference type="SAM" id="MobiDB-lite"/>
    </source>
</evidence>
<feature type="compositionally biased region" description="Basic and acidic residues" evidence="1">
    <location>
        <begin position="342"/>
        <end position="358"/>
    </location>
</feature>
<evidence type="ECO:0000313" key="3">
    <source>
        <dbReference type="Proteomes" id="UP001337655"/>
    </source>
</evidence>
<accession>A0AAV9P9Y6</accession>
<dbReference type="EMBL" id="JAVRRT010000008">
    <property type="protein sequence ID" value="KAK5169828.1"/>
    <property type="molecule type" value="Genomic_DNA"/>
</dbReference>
<keyword evidence="3" id="KW-1185">Reference proteome</keyword>
<dbReference type="PANTHER" id="PTHR42912:SF83">
    <property type="entry name" value="METHYLTRANSFERASE TYPE 11 DOMAIN-CONTAINING PROTEIN"/>
    <property type="match status" value="1"/>
</dbReference>
<dbReference type="InterPro" id="IPR029063">
    <property type="entry name" value="SAM-dependent_MTases_sf"/>
</dbReference>
<protein>
    <recommendedName>
        <fullName evidence="4">S-adenosyl-L-methionine-dependent methyltransferase</fullName>
    </recommendedName>
</protein>
<name>A0AAV9P9Y6_9PEZI</name>
<sequence length="369" mass="41106">MPRVPRPHHVASTAQRATTRPPPPIQPSIQQQHFKPNRAPTPTPPLQDSITTKDAPPNPYKSRALPWAFATLLAAGLGFYTTRLVIELRKPCINPEISLLTHQRDVSARYEDTADAFDSEVGISETLMGINSLRKELARKCQGHVLEASCGTGRNLGYFDVGPQGRVESLTFVDLSPRMVELCMKKWVILHGTEMPSANLKRGLKVRFRKGSVISSIPDVPVEGEEEGKRGYDTILQTMGLCSTPEPVELLRSLAAHLDTGNPDARILLLEHGRGDREWVNRVLDNAAEKHAEIHGCWFNRDIGALVEEAAKGAGLEVVEGRRRHFGTTWVFELKAGERLRREGNSKQGEQRPNEVKEATSWASWLGWK</sequence>
<reference evidence="2 3" key="1">
    <citation type="submission" date="2023-08" db="EMBL/GenBank/DDBJ databases">
        <title>Black Yeasts Isolated from many extreme environments.</title>
        <authorList>
            <person name="Coleine C."/>
            <person name="Stajich J.E."/>
            <person name="Selbmann L."/>
        </authorList>
    </citation>
    <scope>NUCLEOTIDE SEQUENCE [LARGE SCALE GENOMIC DNA]</scope>
    <source>
        <strain evidence="2 3">CCFEE 5935</strain>
    </source>
</reference>
<evidence type="ECO:0000313" key="2">
    <source>
        <dbReference type="EMBL" id="KAK5169828.1"/>
    </source>
</evidence>